<dbReference type="EMBL" id="JFHE01000034">
    <property type="protein sequence ID" value="KDR28746.1"/>
    <property type="molecule type" value="Genomic_DNA"/>
</dbReference>
<evidence type="ECO:0000313" key="7">
    <source>
        <dbReference type="EMBL" id="GGD93224.1"/>
    </source>
</evidence>
<protein>
    <submittedName>
        <fullName evidence="7">AI-2E family transporter</fullName>
    </submittedName>
    <submittedName>
        <fullName evidence="8">Membrane protein</fullName>
    </submittedName>
</protein>
<keyword evidence="5 6" id="KW-0472">Membrane</keyword>
<dbReference type="PANTHER" id="PTHR21716">
    <property type="entry name" value="TRANSMEMBRANE PROTEIN"/>
    <property type="match status" value="1"/>
</dbReference>
<gene>
    <name evidence="8" type="ORF">BG57_19035</name>
    <name evidence="7" type="ORF">GCM10010985_54960</name>
</gene>
<feature type="transmembrane region" description="Helical" evidence="6">
    <location>
        <begin position="20"/>
        <end position="40"/>
    </location>
</feature>
<reference evidence="8 9" key="2">
    <citation type="submission" date="2014-03" db="EMBL/GenBank/DDBJ databases">
        <title>Draft Genome Sequences of Four Burkholderia Strains.</title>
        <authorList>
            <person name="Liu X.Y."/>
            <person name="Li C.X."/>
            <person name="Xu J.H."/>
        </authorList>
    </citation>
    <scope>NUCLEOTIDE SEQUENCE [LARGE SCALE GENOMIC DNA]</scope>
    <source>
        <strain evidence="8 9">R27</strain>
    </source>
</reference>
<evidence type="ECO:0000256" key="3">
    <source>
        <dbReference type="ARBA" id="ARBA00022692"/>
    </source>
</evidence>
<dbReference type="InterPro" id="IPR002549">
    <property type="entry name" value="AI-2E-like"/>
</dbReference>
<dbReference type="RefSeq" id="WP_035968936.1">
    <property type="nucleotide sequence ID" value="NZ_BMEG01000013.1"/>
</dbReference>
<dbReference type="EMBL" id="BMEG01000013">
    <property type="protein sequence ID" value="GGD93224.1"/>
    <property type="molecule type" value="Genomic_DNA"/>
</dbReference>
<evidence type="ECO:0000313" key="10">
    <source>
        <dbReference type="Proteomes" id="UP000597138"/>
    </source>
</evidence>
<feature type="transmembrane region" description="Helical" evidence="6">
    <location>
        <begin position="227"/>
        <end position="247"/>
    </location>
</feature>
<keyword evidence="10" id="KW-1185">Reference proteome</keyword>
<feature type="transmembrane region" description="Helical" evidence="6">
    <location>
        <begin position="46"/>
        <end position="64"/>
    </location>
</feature>
<reference evidence="10" key="3">
    <citation type="journal article" date="2019" name="Int. J. Syst. Evol. Microbiol.">
        <title>The Global Catalogue of Microorganisms (GCM) 10K type strain sequencing project: providing services to taxonomists for standard genome sequencing and annotation.</title>
        <authorList>
            <consortium name="The Broad Institute Genomics Platform"/>
            <consortium name="The Broad Institute Genome Sequencing Center for Infectious Disease"/>
            <person name="Wu L."/>
            <person name="Ma J."/>
        </authorList>
    </citation>
    <scope>NUCLEOTIDE SEQUENCE [LARGE SCALE GENOMIC DNA]</scope>
    <source>
        <strain evidence="10">CGMCC 1.11013</strain>
    </source>
</reference>
<dbReference type="PANTHER" id="PTHR21716:SF61">
    <property type="entry name" value="BLR8064 PROTEIN"/>
    <property type="match status" value="1"/>
</dbReference>
<feature type="transmembrane region" description="Helical" evidence="6">
    <location>
        <begin position="321"/>
        <end position="354"/>
    </location>
</feature>
<proteinExistence type="inferred from homology"/>
<dbReference type="STRING" id="1071679.BG57_19035"/>
<organism evidence="8 9">
    <name type="scientific">Caballeronia grimmiae</name>
    <dbReference type="NCBI Taxonomy" id="1071679"/>
    <lineage>
        <taxon>Bacteria</taxon>
        <taxon>Pseudomonadati</taxon>
        <taxon>Pseudomonadota</taxon>
        <taxon>Betaproteobacteria</taxon>
        <taxon>Burkholderiales</taxon>
        <taxon>Burkholderiaceae</taxon>
        <taxon>Caballeronia</taxon>
    </lineage>
</organism>
<evidence type="ECO:0000313" key="8">
    <source>
        <dbReference type="EMBL" id="KDR28746.1"/>
    </source>
</evidence>
<evidence type="ECO:0000256" key="5">
    <source>
        <dbReference type="ARBA" id="ARBA00023136"/>
    </source>
</evidence>
<dbReference type="eggNOG" id="COG0628">
    <property type="taxonomic scope" value="Bacteria"/>
</dbReference>
<keyword evidence="4 6" id="KW-1133">Transmembrane helix</keyword>
<reference evidence="7" key="4">
    <citation type="submission" date="2024-05" db="EMBL/GenBank/DDBJ databases">
        <authorList>
            <person name="Sun Q."/>
            <person name="Zhou Y."/>
        </authorList>
    </citation>
    <scope>NUCLEOTIDE SEQUENCE</scope>
    <source>
        <strain evidence="7">CGMCC 1.11013</strain>
    </source>
</reference>
<sequence>MAIPSRNDAATDATDRSRKLQRAASAALYTVLVLIALYTARTFIPAVVWAVVIAIALWPAFGWLERRPVFRQRHTLLAVLLTLAIGLLFVVPFGVVAAQTLDEAHDTMRWFHDVLRTGIPVPAFIDHLPMGSQQAARWWHDNLATPLESSPAVKGLHGGTFVAMTRHFGGRVVHGFVTFGFMLMTLFFIFQAGARLGRQMLAGSSRAFGADGAALLQRMADAVRSTVVGLVVVGLGEGALLGIAYAVTGVPHATLLGMLTAVAAMLPFCAPIVFLGSALWLLANGSMAAAVCVAIFGLVVAFVAEHFVRPALIGGTTRLPFLLVLFGILGGAETFGLIGLFIGPALMTILVVLWTDWVRA</sequence>
<dbReference type="GO" id="GO:0016020">
    <property type="term" value="C:membrane"/>
    <property type="evidence" value="ECO:0007669"/>
    <property type="project" value="UniProtKB-SubCell"/>
</dbReference>
<evidence type="ECO:0000256" key="2">
    <source>
        <dbReference type="ARBA" id="ARBA00009773"/>
    </source>
</evidence>
<comment type="caution">
    <text evidence="8">The sequence shown here is derived from an EMBL/GenBank/DDBJ whole genome shotgun (WGS) entry which is preliminary data.</text>
</comment>
<dbReference type="Pfam" id="PF01594">
    <property type="entry name" value="AI-2E_transport"/>
    <property type="match status" value="1"/>
</dbReference>
<feature type="transmembrane region" description="Helical" evidence="6">
    <location>
        <begin position="253"/>
        <end position="281"/>
    </location>
</feature>
<evidence type="ECO:0000256" key="4">
    <source>
        <dbReference type="ARBA" id="ARBA00022989"/>
    </source>
</evidence>
<feature type="transmembrane region" description="Helical" evidence="6">
    <location>
        <begin position="76"/>
        <end position="98"/>
    </location>
</feature>
<keyword evidence="3 6" id="KW-0812">Transmembrane</keyword>
<feature type="transmembrane region" description="Helical" evidence="6">
    <location>
        <begin position="172"/>
        <end position="190"/>
    </location>
</feature>
<dbReference type="Proteomes" id="UP000597138">
    <property type="component" value="Unassembled WGS sequence"/>
</dbReference>
<dbReference type="Proteomes" id="UP000027439">
    <property type="component" value="Unassembled WGS sequence"/>
</dbReference>
<comment type="similarity">
    <text evidence="2">Belongs to the autoinducer-2 exporter (AI-2E) (TC 2.A.86) family.</text>
</comment>
<evidence type="ECO:0000256" key="6">
    <source>
        <dbReference type="SAM" id="Phobius"/>
    </source>
</evidence>
<comment type="subcellular location">
    <subcellularLocation>
        <location evidence="1">Membrane</location>
        <topology evidence="1">Multi-pass membrane protein</topology>
    </subcellularLocation>
</comment>
<reference evidence="7" key="1">
    <citation type="journal article" date="2014" name="Int. J. Syst. Evol. Microbiol.">
        <title>Complete genome of a new Firmicutes species belonging to the dominant human colonic microbiota ('Ruminococcus bicirculans') reveals two chromosomes and a selective capacity to utilize plant glucans.</title>
        <authorList>
            <consortium name="NISC Comparative Sequencing Program"/>
            <person name="Wegmann U."/>
            <person name="Louis P."/>
            <person name="Goesmann A."/>
            <person name="Henrissat B."/>
            <person name="Duncan S.H."/>
            <person name="Flint H.J."/>
        </authorList>
    </citation>
    <scope>NUCLEOTIDE SEQUENCE</scope>
    <source>
        <strain evidence="7">CGMCC 1.11013</strain>
    </source>
</reference>
<name>A0A069NUP1_9BURK</name>
<dbReference type="AlphaFoldDB" id="A0A069NUP1"/>
<accession>A0A069NUP1</accession>
<evidence type="ECO:0000313" key="9">
    <source>
        <dbReference type="Proteomes" id="UP000027439"/>
    </source>
</evidence>
<feature type="transmembrane region" description="Helical" evidence="6">
    <location>
        <begin position="288"/>
        <end position="309"/>
    </location>
</feature>
<dbReference type="OrthoDB" id="5298283at2"/>
<evidence type="ECO:0000256" key="1">
    <source>
        <dbReference type="ARBA" id="ARBA00004141"/>
    </source>
</evidence>